<dbReference type="PANTHER" id="PTHR23079">
    <property type="entry name" value="RNA-DEPENDENT RNA POLYMERASE"/>
    <property type="match status" value="1"/>
</dbReference>
<keyword evidence="1 3" id="KW-0696">RNA-directed RNA polymerase</keyword>
<accession>A0A4Y7SVF1</accession>
<comment type="similarity">
    <text evidence="1">Belongs to the RdRP family.</text>
</comment>
<keyword evidence="1" id="KW-0808">Transferase</keyword>
<evidence type="ECO:0000313" key="4">
    <source>
        <dbReference type="Proteomes" id="UP000298030"/>
    </source>
</evidence>
<dbReference type="STRING" id="71717.A0A4Y7SVF1"/>
<dbReference type="GO" id="GO:0003968">
    <property type="term" value="F:RNA-directed RNA polymerase activity"/>
    <property type="evidence" value="ECO:0007669"/>
    <property type="project" value="UniProtKB-KW"/>
</dbReference>
<reference evidence="3 4" key="1">
    <citation type="journal article" date="2019" name="Nat. Ecol. Evol.">
        <title>Megaphylogeny resolves global patterns of mushroom evolution.</title>
        <authorList>
            <person name="Varga T."/>
            <person name="Krizsan K."/>
            <person name="Foldi C."/>
            <person name="Dima B."/>
            <person name="Sanchez-Garcia M."/>
            <person name="Sanchez-Ramirez S."/>
            <person name="Szollosi G.J."/>
            <person name="Szarkandi J.G."/>
            <person name="Papp V."/>
            <person name="Albert L."/>
            <person name="Andreopoulos W."/>
            <person name="Angelini C."/>
            <person name="Antonin V."/>
            <person name="Barry K.W."/>
            <person name="Bougher N.L."/>
            <person name="Buchanan P."/>
            <person name="Buyck B."/>
            <person name="Bense V."/>
            <person name="Catcheside P."/>
            <person name="Chovatia M."/>
            <person name="Cooper J."/>
            <person name="Damon W."/>
            <person name="Desjardin D."/>
            <person name="Finy P."/>
            <person name="Geml J."/>
            <person name="Haridas S."/>
            <person name="Hughes K."/>
            <person name="Justo A."/>
            <person name="Karasinski D."/>
            <person name="Kautmanova I."/>
            <person name="Kiss B."/>
            <person name="Kocsube S."/>
            <person name="Kotiranta H."/>
            <person name="LaButti K.M."/>
            <person name="Lechner B.E."/>
            <person name="Liimatainen K."/>
            <person name="Lipzen A."/>
            <person name="Lukacs Z."/>
            <person name="Mihaltcheva S."/>
            <person name="Morgado L.N."/>
            <person name="Niskanen T."/>
            <person name="Noordeloos M.E."/>
            <person name="Ohm R.A."/>
            <person name="Ortiz-Santana B."/>
            <person name="Ovrebo C."/>
            <person name="Racz N."/>
            <person name="Riley R."/>
            <person name="Savchenko A."/>
            <person name="Shiryaev A."/>
            <person name="Soop K."/>
            <person name="Spirin V."/>
            <person name="Szebenyi C."/>
            <person name="Tomsovsky M."/>
            <person name="Tulloss R.E."/>
            <person name="Uehling J."/>
            <person name="Grigoriev I.V."/>
            <person name="Vagvolgyi C."/>
            <person name="Papp T."/>
            <person name="Martin F.M."/>
            <person name="Miettinen O."/>
            <person name="Hibbett D.S."/>
            <person name="Nagy L.G."/>
        </authorList>
    </citation>
    <scope>NUCLEOTIDE SEQUENCE [LARGE SCALE GENOMIC DNA]</scope>
    <source>
        <strain evidence="3 4">FP101781</strain>
    </source>
</reference>
<dbReference type="Proteomes" id="UP000298030">
    <property type="component" value="Unassembled WGS sequence"/>
</dbReference>
<dbReference type="OrthoDB" id="6513042at2759"/>
<dbReference type="AlphaFoldDB" id="A0A4Y7SVF1"/>
<evidence type="ECO:0000256" key="1">
    <source>
        <dbReference type="RuleBase" id="RU363098"/>
    </source>
</evidence>
<dbReference type="PANTHER" id="PTHR23079:SF55">
    <property type="entry name" value="RNA-DIRECTED RNA POLYMERASE"/>
    <property type="match status" value="1"/>
</dbReference>
<proteinExistence type="inferred from homology"/>
<comment type="catalytic activity">
    <reaction evidence="1">
        <text>RNA(n) + a ribonucleoside 5'-triphosphate = RNA(n+1) + diphosphate</text>
        <dbReference type="Rhea" id="RHEA:21248"/>
        <dbReference type="Rhea" id="RHEA-COMP:14527"/>
        <dbReference type="Rhea" id="RHEA-COMP:17342"/>
        <dbReference type="ChEBI" id="CHEBI:33019"/>
        <dbReference type="ChEBI" id="CHEBI:61557"/>
        <dbReference type="ChEBI" id="CHEBI:140395"/>
        <dbReference type="EC" id="2.7.7.48"/>
    </reaction>
</comment>
<dbReference type="EMBL" id="QPFP01000059">
    <property type="protein sequence ID" value="TEB25219.1"/>
    <property type="molecule type" value="Genomic_DNA"/>
</dbReference>
<dbReference type="InterPro" id="IPR057596">
    <property type="entry name" value="RDRP_core"/>
</dbReference>
<dbReference type="Pfam" id="PF05183">
    <property type="entry name" value="RdRP"/>
    <property type="match status" value="1"/>
</dbReference>
<name>A0A4Y7SVF1_COPMI</name>
<dbReference type="InterPro" id="IPR007855">
    <property type="entry name" value="RDRP"/>
</dbReference>
<dbReference type="GO" id="GO:0030422">
    <property type="term" value="P:siRNA processing"/>
    <property type="evidence" value="ECO:0007669"/>
    <property type="project" value="TreeGrafter"/>
</dbReference>
<keyword evidence="1" id="KW-0694">RNA-binding</keyword>
<sequence length="1211" mass="137935">MEIFMKGVNWSASRTDVVLLLAAHLHHADFMGSGEPDQFNFHVHLFRDKDGKHNHSGLGTLTVPTPEIGRRFLALYEGSGLKLKGKTIWFSCSRTQSGHIQLKNIRYITSTPYVNPLDREAKTRQESSSRVPLRSLQFGWECRDQVVSIESEASRTNGTFAYVSLEKDKRRFRIQYTYGGYTYYTVIHFSQIEFLTAHTDLDESTIVFTLVNPPTYEADLKPAYDFHWEDDDDSEEDQSNGPFRRQLSYLPLPDNHYRIAPYASHVVRLVCNDAAGLRRFKELSKDAGYDHIRSDSYLVERRGLFSGQALEEYERQKVELPWCIVFQVEAVVRARSLSIQEMLGIFPDIKQLLRRKGKKYVASVLQDFVSKAHALFREDGRPDAAHLCFKRTIREHGKNLGRGRIRPADESLFESYHVTVTPTTMVFEGPSLERSNRVIRSYGEEHHDSFLRVTFAEESRLQLRFEKEVDGAEYIKSRIRPILFEGLKIAGRGFHFLAYSQSALKEHSVWFVKTFKVRREGQPDKVVSASDIIANLGNFKNLAYDPKLIYCPARYAARISQAFTATEASISVDIEEILVGKDIMVESGGQTYNHTDGVGTMSKEVAEDIGRAVKRYSPAIQVRVQGAKGMLSVDHKLQGRVIVVRSSMIKFDAPTANNIEIAQVFDRPMAYFLNRPLIMLLEDLGVPYETFKKFQDRAVRETEEATQTLSKAGKLLECHGLGASYRISSVMNSLANIGITSLRGDLFYEKSMEFAKNHILRDLKHHARIPVPGAWTLVGVADVHGFLEERQIFACVRPAGGEKIYLEGPVIISRSPTIHPGDVQVARAIGRPPPGSCFAREDLVNSVVFSIKGDRPLPSYLAGGDLDGDIYNIIPLKTPELTGFKPTKLYRPATYAPAERRVLDRPSTMRDVAEFVMDYLLSDILGLIAVTWLIVADQSNIRDPVCITLANLHSDAVDYPKSGQPVDRRKIPRWKRPERPDWNAPETANLKGEDGKMYYESQRAIGKLFRAIDLPAEERPMDGATRVRRRRRPRREGEEADDGVELSVFADEEVYWRISRRVGRYLPNHMALVSERLWDDAERLFEGYATELQGICMTKTLSSARGASLAEEEAMMGTIVHKTSQPRRRKDMMARLRESTDLLVRGVREILEGEEGSSEEEFLRRSWYAWSFALERGREFGAQSFSWVALGATFEAIRRIRDREWRRAFQS</sequence>
<protein>
    <recommendedName>
        <fullName evidence="1">RNA-dependent RNA polymerase</fullName>
        <ecNumber evidence="1">2.7.7.48</ecNumber>
    </recommendedName>
</protein>
<keyword evidence="1" id="KW-0548">Nucleotidyltransferase</keyword>
<dbReference type="GO" id="GO:0031380">
    <property type="term" value="C:nuclear RNA-directed RNA polymerase complex"/>
    <property type="evidence" value="ECO:0007669"/>
    <property type="project" value="TreeGrafter"/>
</dbReference>
<evidence type="ECO:0000259" key="2">
    <source>
        <dbReference type="Pfam" id="PF05183"/>
    </source>
</evidence>
<dbReference type="EC" id="2.7.7.48" evidence="1"/>
<keyword evidence="4" id="KW-1185">Reference proteome</keyword>
<dbReference type="GO" id="GO:0003723">
    <property type="term" value="F:RNA binding"/>
    <property type="evidence" value="ECO:0007669"/>
    <property type="project" value="UniProtKB-KW"/>
</dbReference>
<feature type="domain" description="RDRP core" evidence="2">
    <location>
        <begin position="420"/>
        <end position="1012"/>
    </location>
</feature>
<evidence type="ECO:0000313" key="3">
    <source>
        <dbReference type="EMBL" id="TEB25219.1"/>
    </source>
</evidence>
<comment type="caution">
    <text evidence="3">The sequence shown here is derived from an EMBL/GenBank/DDBJ whole genome shotgun (WGS) entry which is preliminary data.</text>
</comment>
<organism evidence="3 4">
    <name type="scientific">Coprinellus micaceus</name>
    <name type="common">Glistening ink-cap mushroom</name>
    <name type="synonym">Coprinus micaceus</name>
    <dbReference type="NCBI Taxonomy" id="71717"/>
    <lineage>
        <taxon>Eukaryota</taxon>
        <taxon>Fungi</taxon>
        <taxon>Dikarya</taxon>
        <taxon>Basidiomycota</taxon>
        <taxon>Agaricomycotina</taxon>
        <taxon>Agaricomycetes</taxon>
        <taxon>Agaricomycetidae</taxon>
        <taxon>Agaricales</taxon>
        <taxon>Agaricineae</taxon>
        <taxon>Psathyrellaceae</taxon>
        <taxon>Coprinellus</taxon>
    </lineage>
</organism>
<gene>
    <name evidence="3" type="ORF">FA13DRAFT_1738646</name>
</gene>